<dbReference type="Proteomes" id="UP000519004">
    <property type="component" value="Unassembled WGS sequence"/>
</dbReference>
<comment type="caution">
    <text evidence="2">The sequence shown here is derived from an EMBL/GenBank/DDBJ whole genome shotgun (WGS) entry which is preliminary data.</text>
</comment>
<organism evidence="2 3">
    <name type="scientific">Rehaibacterium terrae</name>
    <dbReference type="NCBI Taxonomy" id="1341696"/>
    <lineage>
        <taxon>Bacteria</taxon>
        <taxon>Pseudomonadati</taxon>
        <taxon>Pseudomonadota</taxon>
        <taxon>Gammaproteobacteria</taxon>
        <taxon>Lysobacterales</taxon>
        <taxon>Lysobacteraceae</taxon>
        <taxon>Rehaibacterium</taxon>
    </lineage>
</organism>
<gene>
    <name evidence="2" type="ORF">HNQ58_001446</name>
</gene>
<dbReference type="Pfam" id="PF17775">
    <property type="entry name" value="YchJ_M-like"/>
    <property type="match status" value="1"/>
</dbReference>
<dbReference type="RefSeq" id="WP_409616474.1">
    <property type="nucleotide sequence ID" value="NZ_JACHHX010000008.1"/>
</dbReference>
<sequence>MPAFCPCGSGRPYADCCGRRHAGEAAPGAAAQMRSRCSAYALELRNDLLTTWHPDTRPAALALEAPPGARTTRLGLQVKRQVVTGPDRAEVEFIAR</sequence>
<keyword evidence="3" id="KW-1185">Reference proteome</keyword>
<evidence type="ECO:0000313" key="3">
    <source>
        <dbReference type="Proteomes" id="UP000519004"/>
    </source>
</evidence>
<dbReference type="Gene3D" id="3.10.450.50">
    <property type="match status" value="1"/>
</dbReference>
<dbReference type="AlphaFoldDB" id="A0A7W8DE75"/>
<proteinExistence type="predicted"/>
<accession>A0A7W8DE75</accession>
<dbReference type="InterPro" id="IPR004027">
    <property type="entry name" value="SEC_C_motif"/>
</dbReference>
<dbReference type="EMBL" id="JACHHX010000008">
    <property type="protein sequence ID" value="MBB5015542.1"/>
    <property type="molecule type" value="Genomic_DNA"/>
</dbReference>
<dbReference type="InterPro" id="IPR032710">
    <property type="entry name" value="NTF2-like_dom_sf"/>
</dbReference>
<protein>
    <submittedName>
        <fullName evidence="2">SEC-C motif-containing protein</fullName>
    </submittedName>
</protein>
<dbReference type="SUPFAM" id="SSF54427">
    <property type="entry name" value="NTF2-like"/>
    <property type="match status" value="1"/>
</dbReference>
<reference evidence="2 3" key="1">
    <citation type="submission" date="2020-08" db="EMBL/GenBank/DDBJ databases">
        <title>Genomic Encyclopedia of Type Strains, Phase IV (KMG-IV): sequencing the most valuable type-strain genomes for metagenomic binning, comparative biology and taxonomic classification.</title>
        <authorList>
            <person name="Goeker M."/>
        </authorList>
    </citation>
    <scope>NUCLEOTIDE SEQUENCE [LARGE SCALE GENOMIC DNA]</scope>
    <source>
        <strain evidence="2 3">DSM 25897</strain>
    </source>
</reference>
<dbReference type="Pfam" id="PF02810">
    <property type="entry name" value="SEC-C"/>
    <property type="match status" value="1"/>
</dbReference>
<evidence type="ECO:0000313" key="2">
    <source>
        <dbReference type="EMBL" id="MBB5015542.1"/>
    </source>
</evidence>
<feature type="domain" description="YchJ-like middle NTF2-like" evidence="1">
    <location>
        <begin position="29"/>
        <end position="96"/>
    </location>
</feature>
<name>A0A7W8DE75_9GAMM</name>
<dbReference type="InterPro" id="IPR048469">
    <property type="entry name" value="YchJ-like_M"/>
</dbReference>
<evidence type="ECO:0000259" key="1">
    <source>
        <dbReference type="Pfam" id="PF17775"/>
    </source>
</evidence>